<accession>A0A1N7P1D0</accession>
<reference evidence="4" key="1">
    <citation type="submission" date="2017-01" db="EMBL/GenBank/DDBJ databases">
        <authorList>
            <person name="Varghese N."/>
            <person name="Submissions S."/>
        </authorList>
    </citation>
    <scope>NUCLEOTIDE SEQUENCE [LARGE SCALE GENOMIC DNA]</scope>
    <source>
        <strain evidence="4">DSM 46698</strain>
    </source>
</reference>
<dbReference type="InterPro" id="IPR029030">
    <property type="entry name" value="Caspase-like_dom_sf"/>
</dbReference>
<evidence type="ECO:0000313" key="4">
    <source>
        <dbReference type="Proteomes" id="UP000186026"/>
    </source>
</evidence>
<gene>
    <name evidence="3" type="ORF">SAMN05421761_11336</name>
</gene>
<dbReference type="Pfam" id="PF01364">
    <property type="entry name" value="Peptidase_C25"/>
    <property type="match status" value="1"/>
</dbReference>
<dbReference type="Gene3D" id="3.40.50.1460">
    <property type="match status" value="1"/>
</dbReference>
<dbReference type="EMBL" id="FTOP01000013">
    <property type="protein sequence ID" value="SIT04371.1"/>
    <property type="molecule type" value="Genomic_DNA"/>
</dbReference>
<feature type="signal peptide" evidence="1">
    <location>
        <begin position="1"/>
        <end position="24"/>
    </location>
</feature>
<keyword evidence="1" id="KW-0732">Signal</keyword>
<proteinExistence type="predicted"/>
<feature type="chain" id="PRO_5012071601" evidence="1">
    <location>
        <begin position="25"/>
        <end position="1679"/>
    </location>
</feature>
<evidence type="ECO:0000259" key="2">
    <source>
        <dbReference type="Pfam" id="PF01364"/>
    </source>
</evidence>
<dbReference type="InterPro" id="IPR001769">
    <property type="entry name" value="Gingipain"/>
</dbReference>
<organism evidence="3 4">
    <name type="scientific">Belliella pelovolcani</name>
    <dbReference type="NCBI Taxonomy" id="529505"/>
    <lineage>
        <taxon>Bacteria</taxon>
        <taxon>Pseudomonadati</taxon>
        <taxon>Bacteroidota</taxon>
        <taxon>Cytophagia</taxon>
        <taxon>Cytophagales</taxon>
        <taxon>Cyclobacteriaceae</taxon>
        <taxon>Belliella</taxon>
    </lineage>
</organism>
<dbReference type="CDD" id="cd02258">
    <property type="entry name" value="Peptidase_C25_N"/>
    <property type="match status" value="1"/>
</dbReference>
<dbReference type="GO" id="GO:0006508">
    <property type="term" value="P:proteolysis"/>
    <property type="evidence" value="ECO:0007669"/>
    <property type="project" value="InterPro"/>
</dbReference>
<dbReference type="Proteomes" id="UP000186026">
    <property type="component" value="Unassembled WGS sequence"/>
</dbReference>
<dbReference type="STRING" id="529505.SAMN05421761_11336"/>
<dbReference type="Gene3D" id="2.60.40.4070">
    <property type="match status" value="1"/>
</dbReference>
<dbReference type="SUPFAM" id="SSF52129">
    <property type="entry name" value="Caspase-like"/>
    <property type="match status" value="1"/>
</dbReference>
<keyword evidence="4" id="KW-1185">Reference proteome</keyword>
<dbReference type="GO" id="GO:0008234">
    <property type="term" value="F:cysteine-type peptidase activity"/>
    <property type="evidence" value="ECO:0007669"/>
    <property type="project" value="InterPro"/>
</dbReference>
<evidence type="ECO:0000313" key="3">
    <source>
        <dbReference type="EMBL" id="SIT04371.1"/>
    </source>
</evidence>
<evidence type="ECO:0000256" key="1">
    <source>
        <dbReference type="SAM" id="SignalP"/>
    </source>
</evidence>
<sequence>MEVLMMKKLYFIAFLMFAFCSVFAQNNWINYDNTYYRIPTVEDGIHRISFTTLSASGINISNLDPRDIRLFHRGEEVAVFIQGENDGRFDQGDFLEFYGKRNDGTLDAKFYKDPSHVGNTMFNTHNDSTAYFFTVTPGIRGKRMATRQAADSNLPKLNSYRTQKVEIFSDQYNLGPTYFPGSRLSEFEEGQGWVSAPIVKGTPRNLTFSNLGNIPANQTATLKIGLTGRSQTPHLTVIRVGPNTSTLREVGSFEYNNFQAIHAEVTVQSSDFNTDGSLAIQVISNGAANPDNTSLAYVQLTYPKLIANRDLSSEIIITPAEESILELSGLVSEYLAHDIQDPNNPVRIPLTKVGNNVSLKSGEAGRTSKIFFENQLNVKEVNVMRPVKFRNFLAQAADYIIITNRALRRPSATYGDPVTAYAAHRASSAGGSYDTLVVNIDELYDQYTFGEKTPLAIYEFLRAYYPVHRPDFLFLIGRSTGIFSTARENGVNYFYRNRPSAFQFQDMVPPAGYPYADNNFSIGLDPLNPFVSTIPIGRIPARTPNQVADYLEKAKEKDALGVSEPWQKEIIHLSGGVTAFELDRYFNFLNGFKNTAEGPFLGGNVTTYRKRSNSTVELIDISGDVNRGVSLITFFGHGAPTVIDIEIGFASDPTMGYNNQGKYPMLLLNGCDAGNAFGNAFTFGEDWVLTPNRGSTNFMAHANIGVDIYLRRYSESFYAKAFADSSMIYQPIGTIRRETEKLFYLRYGTSEVNRAHAEQLVMLGDPAIRMFPANRPDYSLNVEEVSLSSFDNEPFNALADSLQLSVVVRNLGRVDFDSIDFRISRRLPDGTNITYPSRMLAPISRRDTINFTIPNTGIPAFGDNLFTIEVNRSRDVEELTFANNSITTSQFIPLSGTLNLLPFNFGIVNERNVELITQIPGKSVEDRTLIIQMDTAADFTSARRRERRVTTSNISRWNVDLFENIAAKDSMTFYWRSKFLNPRQGESDEWVSSSFSYIQDGPEGWTQRAMPQLESNNLNNLEVDNTKKEWKYTDTKLSFGVFTFGVEADSLTFRNTQFYLDGVPQIIDNVLNANSRLCPNGSLGLVAFEQRSLTPYLVIPIPGFDILDGRSCGRVPQVIQSIRNAWLADPNQRILIDYIDGLAEGDYVTIFSVGNVNFEQWEEFVFEKLKEVGANEALLRNMKNGEPYILHGRKGMKPGEAIEIVGKKNIEVEPSQQIIEFESDVTGYFTSGSIITPRIGPSSEWKRFFNEVKTRDWIDEELTIFDVIGIRDNGEETVLFHNVRDGEIDLGFVSPEQFPYLRLRYSMNDEFSTAPAQLSKWQVNYTGVPEGVLIYKGKDPKMTLQEGENTSLNFEFINVSKYDYLDSIVVQYAFNNTTKRKVERFDFKIPAVKAGDSHEFSIDFESAGRGGNVGLEVFVNPRIILEQTYRNNLIDLVDYFNVIPDNTNAILDVSFDGTYIMDGDIVSPNVLINTMLKNERTLLLKRDTIGIELFLKRQCEGCQFERVNFSNPKVGWSPASENSSFRIEMLPGPLEDGMYTFRVVTEELGVDKPYEVNFEVVNESTITNFYPYPNPFSTSTRFVFTVTGAEVPDQIKIQIMTVTGRVVREILQDELGPIRIGNNISDFAWDGRDEFGDQLANGVYIYRVLVRKDGQFVEPRATAGDKAFKQGYGKMYLLR</sequence>
<protein>
    <submittedName>
        <fullName evidence="3">Peptidase family C25</fullName>
    </submittedName>
</protein>
<name>A0A1N7P1D0_9BACT</name>
<feature type="domain" description="Gingipain" evidence="2">
    <location>
        <begin position="399"/>
        <end position="770"/>
    </location>
</feature>